<feature type="domain" description="C2H2-type" evidence="2">
    <location>
        <begin position="34"/>
        <end position="64"/>
    </location>
</feature>
<keyword evidence="3" id="KW-1185">Reference proteome</keyword>
<evidence type="ECO:0000313" key="3">
    <source>
        <dbReference type="Proteomes" id="UP000095285"/>
    </source>
</evidence>
<dbReference type="InterPro" id="IPR013087">
    <property type="entry name" value="Znf_C2H2_type"/>
</dbReference>
<reference evidence="3" key="1">
    <citation type="submission" date="2012-04" db="EMBL/GenBank/DDBJ databases">
        <title>The Genome Sequence of Loa loa.</title>
        <authorList>
            <consortium name="The Broad Institute Genome Sequencing Platform"/>
            <consortium name="Broad Institute Genome Sequencing Center for Infectious Disease"/>
            <person name="Nutman T.B."/>
            <person name="Fink D.L."/>
            <person name="Russ C."/>
            <person name="Young S."/>
            <person name="Zeng Q."/>
            <person name="Gargeya S."/>
            <person name="Alvarado L."/>
            <person name="Berlin A."/>
            <person name="Chapman S.B."/>
            <person name="Chen Z."/>
            <person name="Freedman E."/>
            <person name="Gellesch M."/>
            <person name="Goldberg J."/>
            <person name="Griggs A."/>
            <person name="Gujja S."/>
            <person name="Heilman E.R."/>
            <person name="Heiman D."/>
            <person name="Howarth C."/>
            <person name="Mehta T."/>
            <person name="Neiman D."/>
            <person name="Pearson M."/>
            <person name="Roberts A."/>
            <person name="Saif S."/>
            <person name="Shea T."/>
            <person name="Shenoy N."/>
            <person name="Sisk P."/>
            <person name="Stolte C."/>
            <person name="Sykes S."/>
            <person name="White J."/>
            <person name="Yandava C."/>
            <person name="Haas B."/>
            <person name="Henn M.R."/>
            <person name="Nusbaum C."/>
            <person name="Birren B."/>
        </authorList>
    </citation>
    <scope>NUCLEOTIDE SEQUENCE [LARGE SCALE GENOMIC DNA]</scope>
</reference>
<accession>A0A1I7VHC0</accession>
<dbReference type="WBParaSite" id="EN70_2567">
    <property type="protein sequence ID" value="EN70_2567"/>
    <property type="gene ID" value="EN70_2567"/>
</dbReference>
<protein>
    <submittedName>
        <fullName evidence="4">C2H2-type domain-containing protein</fullName>
    </submittedName>
</protein>
<evidence type="ECO:0000256" key="1">
    <source>
        <dbReference type="PROSITE-ProRule" id="PRU00042"/>
    </source>
</evidence>
<dbReference type="GO" id="GO:0008270">
    <property type="term" value="F:zinc ion binding"/>
    <property type="evidence" value="ECO:0007669"/>
    <property type="project" value="UniProtKB-KW"/>
</dbReference>
<dbReference type="Proteomes" id="UP000095285">
    <property type="component" value="Unassembled WGS sequence"/>
</dbReference>
<proteinExistence type="predicted"/>
<keyword evidence="1" id="KW-0479">Metal-binding</keyword>
<evidence type="ECO:0000313" key="4">
    <source>
        <dbReference type="WBParaSite" id="EN70_2567"/>
    </source>
</evidence>
<evidence type="ECO:0000259" key="2">
    <source>
        <dbReference type="PROSITE" id="PS50157"/>
    </source>
</evidence>
<name>A0A1I7VHC0_LOALO</name>
<keyword evidence="1" id="KW-0863">Zinc-finger</keyword>
<sequence>MKMHECPHVDCNATMRGKREYDEHFKTYPKPFRYQCKHPDCGKEFHQSSLFFQHKKFCQTEDNPQLGHTLADTRNHHIAGQSSVGQQDRSSNEYPLEKFNIIDDLDGSIFDDLNIPDDVVVEIEDINIDDSDIFDGVVFNE</sequence>
<reference evidence="4" key="2">
    <citation type="submission" date="2016-11" db="UniProtKB">
        <authorList>
            <consortium name="WormBaseParasite"/>
        </authorList>
    </citation>
    <scope>IDENTIFICATION</scope>
</reference>
<organism evidence="3 4">
    <name type="scientific">Loa loa</name>
    <name type="common">Eye worm</name>
    <name type="synonym">Filaria loa</name>
    <dbReference type="NCBI Taxonomy" id="7209"/>
    <lineage>
        <taxon>Eukaryota</taxon>
        <taxon>Metazoa</taxon>
        <taxon>Ecdysozoa</taxon>
        <taxon>Nematoda</taxon>
        <taxon>Chromadorea</taxon>
        <taxon>Rhabditida</taxon>
        <taxon>Spirurina</taxon>
        <taxon>Spiruromorpha</taxon>
        <taxon>Filarioidea</taxon>
        <taxon>Onchocercidae</taxon>
        <taxon>Loa</taxon>
    </lineage>
</organism>
<keyword evidence="1" id="KW-0862">Zinc</keyword>
<dbReference type="AlphaFoldDB" id="A0A1I7VHC0"/>
<dbReference type="PROSITE" id="PS50157">
    <property type="entry name" value="ZINC_FINGER_C2H2_2"/>
    <property type="match status" value="1"/>
</dbReference>